<dbReference type="Gramene" id="KQJ92989">
    <property type="protein sequence ID" value="KQJ92989"/>
    <property type="gene ID" value="BRADI_3g02067v3"/>
</dbReference>
<feature type="compositionally biased region" description="Polar residues" evidence="1">
    <location>
        <begin position="74"/>
        <end position="84"/>
    </location>
</feature>
<feature type="compositionally biased region" description="Polar residues" evidence="1">
    <location>
        <begin position="382"/>
        <end position="415"/>
    </location>
</feature>
<dbReference type="KEGG" id="bdi:100845193"/>
<accession>A0A0Q3LKJ4</accession>
<reference evidence="2 3" key="1">
    <citation type="journal article" date="2010" name="Nature">
        <title>Genome sequencing and analysis of the model grass Brachypodium distachyon.</title>
        <authorList>
            <consortium name="International Brachypodium Initiative"/>
        </authorList>
    </citation>
    <scope>NUCLEOTIDE SEQUENCE [LARGE SCALE GENOMIC DNA]</scope>
    <source>
        <strain evidence="2">Bd21</strain>
        <strain evidence="3">cv. Bd21</strain>
    </source>
</reference>
<evidence type="ECO:0000256" key="1">
    <source>
        <dbReference type="SAM" id="MobiDB-lite"/>
    </source>
</evidence>
<dbReference type="OrthoDB" id="778649at2759"/>
<sequence>MVDMEEEKKKNRKLVVVGLTTRHSMMITTGSASSPPNPPHAATDNNRNESEGGAHIAEFRRKKGKKANKPLKWRSTNSDMNNGNGEAEGSDGDRRGDDTVLSSLTTAGSFSSVISRKRVMKTLGKVAEDSVDPPVPRKLRSAINKHAGRTVSSSPRIVKKRRHISAISAQIFFMDRETRFDATTSSNPFTKEEEVLASTLLSLCQTPPPCEPTTDMAMGEDISNTNVASTSCSEEAIKEDAKITVLPLDADKVATKPAHTDQQVERTGSLSQVNPPLGAPQDSINPHLPKGGQTKDLSLGLVANSPNPSKDLSNNSMWKHPKVQFDGSLSLTNPTGTEAPHWLVNCKKSDFAVHDGTKAEKNSAQEVTPTPPVRTPLPCTSKGYSTKPSSSTSATWTNPATGTAKASATANSDRLSLSKKGEPTKTWKKSITHVYVSHLIQNHLNKDKASESQVKPDEQSHVHTSKSPTGAPLNKNAAHLDARHLIQPPIGVRDTAAGQRRTAASSGILNTPTSAAFSGPQHVQYLHPQMIAHRGAAPYPYPQLHCSRGDLAPAMTIQQQMQQYMCSPGFAPHPGAPASSSAAMKLQRFVPTPQQQQQMWQFHFAQYQPGPGDGVAPLSWQNSRLQDMSSSLRPMPVIRPPPAMMQQQQQMELLCAPYQGGSGGGGRQPSQLRLI</sequence>
<feature type="compositionally biased region" description="Basic residues" evidence="1">
    <location>
        <begin position="60"/>
        <end position="72"/>
    </location>
</feature>
<reference evidence="3" key="3">
    <citation type="submission" date="2018-08" db="UniProtKB">
        <authorList>
            <consortium name="EnsemblPlants"/>
        </authorList>
    </citation>
    <scope>IDENTIFICATION</scope>
    <source>
        <strain evidence="3">cv. Bd21</strain>
    </source>
</reference>
<dbReference type="GeneID" id="100845193"/>
<protein>
    <submittedName>
        <fullName evidence="2 3">Uncharacterized protein</fullName>
    </submittedName>
</protein>
<feature type="region of interest" description="Disordered" evidence="1">
    <location>
        <begin position="25"/>
        <end position="100"/>
    </location>
</feature>
<feature type="compositionally biased region" description="Polar residues" evidence="1">
    <location>
        <begin position="304"/>
        <end position="317"/>
    </location>
</feature>
<reference evidence="2" key="2">
    <citation type="submission" date="2017-06" db="EMBL/GenBank/DDBJ databases">
        <title>WGS assembly of Brachypodium distachyon.</title>
        <authorList>
            <consortium name="The International Brachypodium Initiative"/>
            <person name="Lucas S."/>
            <person name="Harmon-Smith M."/>
            <person name="Lail K."/>
            <person name="Tice H."/>
            <person name="Grimwood J."/>
            <person name="Bruce D."/>
            <person name="Barry K."/>
            <person name="Shu S."/>
            <person name="Lindquist E."/>
            <person name="Wang M."/>
            <person name="Pitluck S."/>
            <person name="Vogel J.P."/>
            <person name="Garvin D.F."/>
            <person name="Mockler T.C."/>
            <person name="Schmutz J."/>
            <person name="Rokhsar D."/>
            <person name="Bevan M.W."/>
        </authorList>
    </citation>
    <scope>NUCLEOTIDE SEQUENCE</scope>
    <source>
        <strain evidence="2">Bd21</strain>
    </source>
</reference>
<evidence type="ECO:0000313" key="2">
    <source>
        <dbReference type="EMBL" id="KQJ92989.1"/>
    </source>
</evidence>
<feature type="region of interest" description="Disordered" evidence="1">
    <location>
        <begin position="256"/>
        <end position="319"/>
    </location>
</feature>
<feature type="region of interest" description="Disordered" evidence="1">
    <location>
        <begin position="656"/>
        <end position="675"/>
    </location>
</feature>
<feature type="region of interest" description="Disordered" evidence="1">
    <location>
        <begin position="445"/>
        <end position="475"/>
    </location>
</feature>
<dbReference type="Proteomes" id="UP000008810">
    <property type="component" value="Chromosome 3"/>
</dbReference>
<gene>
    <name evidence="3" type="primary">LOC100845193</name>
    <name evidence="2" type="ORF">BRADI_3g02067v3</name>
</gene>
<feature type="compositionally biased region" description="Polar residues" evidence="1">
    <location>
        <begin position="265"/>
        <end position="274"/>
    </location>
</feature>
<name>A0A0Q3LKJ4_BRADI</name>
<dbReference type="RefSeq" id="XP_010233733.1">
    <property type="nucleotide sequence ID" value="XM_010235431.3"/>
</dbReference>
<keyword evidence="4" id="KW-1185">Reference proteome</keyword>
<evidence type="ECO:0000313" key="4">
    <source>
        <dbReference type="Proteomes" id="UP000008810"/>
    </source>
</evidence>
<feature type="compositionally biased region" description="Basic and acidic residues" evidence="1">
    <location>
        <begin position="445"/>
        <end position="461"/>
    </location>
</feature>
<dbReference type="AlphaFoldDB" id="A0A0Q3LKJ4"/>
<dbReference type="EMBL" id="CM000882">
    <property type="protein sequence ID" value="KQJ92989.1"/>
    <property type="molecule type" value="Genomic_DNA"/>
</dbReference>
<dbReference type="InterPro" id="IPR040305">
    <property type="entry name" value="At1g75730-like"/>
</dbReference>
<dbReference type="PANTHER" id="PTHR34792">
    <property type="entry name" value="OS02G0121500 PROTEIN"/>
    <property type="match status" value="1"/>
</dbReference>
<proteinExistence type="predicted"/>
<evidence type="ECO:0000313" key="3">
    <source>
        <dbReference type="EnsemblPlants" id="KQJ92989"/>
    </source>
</evidence>
<organism evidence="2">
    <name type="scientific">Brachypodium distachyon</name>
    <name type="common">Purple false brome</name>
    <name type="synonym">Trachynia distachya</name>
    <dbReference type="NCBI Taxonomy" id="15368"/>
    <lineage>
        <taxon>Eukaryota</taxon>
        <taxon>Viridiplantae</taxon>
        <taxon>Streptophyta</taxon>
        <taxon>Embryophyta</taxon>
        <taxon>Tracheophyta</taxon>
        <taxon>Spermatophyta</taxon>
        <taxon>Magnoliopsida</taxon>
        <taxon>Liliopsida</taxon>
        <taxon>Poales</taxon>
        <taxon>Poaceae</taxon>
        <taxon>BOP clade</taxon>
        <taxon>Pooideae</taxon>
        <taxon>Stipodae</taxon>
        <taxon>Brachypodieae</taxon>
        <taxon>Brachypodium</taxon>
    </lineage>
</organism>
<dbReference type="PANTHER" id="PTHR34792:SF1">
    <property type="entry name" value="OS02G0121500 PROTEIN"/>
    <property type="match status" value="1"/>
</dbReference>
<dbReference type="ExpressionAtlas" id="A0A0Q3LKJ4">
    <property type="expression patterns" value="baseline and differential"/>
</dbReference>
<dbReference type="EnsemblPlants" id="KQJ92989">
    <property type="protein sequence ID" value="KQJ92989"/>
    <property type="gene ID" value="BRADI_3g02067v3"/>
</dbReference>
<feature type="region of interest" description="Disordered" evidence="1">
    <location>
        <begin position="359"/>
        <end position="423"/>
    </location>
</feature>